<feature type="domain" description="Metallo-beta-lactamase" evidence="1">
    <location>
        <begin position="86"/>
        <end position="270"/>
    </location>
</feature>
<dbReference type="InterPro" id="IPR036866">
    <property type="entry name" value="RibonucZ/Hydroxyglut_hydro"/>
</dbReference>
<dbReference type="PANTHER" id="PTHR42663">
    <property type="entry name" value="HYDROLASE C777.06C-RELATED-RELATED"/>
    <property type="match status" value="1"/>
</dbReference>
<protein>
    <submittedName>
        <fullName evidence="2">MBL fold metallo-hydrolase</fullName>
    </submittedName>
</protein>
<sequence length="301" mass="33229">MSDAGNNPRARVQGTLTFLGTGTSMGVPTIACACAVCTSADTRDKRLRPSVLVRWPCPEGTERTEKPMKARKGLLPFPEESGPCGRAVLIDTGPDFRQQALTAGLKRVDAVFYTHSHADHIFGLDDLRPLSYLMHRESGPIPLHTDPETRTVLERIYNYTFAEDAKYPNRARVQLNDLRDGEPVAVHEVRFVPVPVMHGNLPIMGYRFGNAAYFTDVSSIPESSFALLEGLEVLVLSALRHTPHPSHANVEQAVRWAKRIGARDTWFTHISHELGHAETNARMPKGMALAYDGLTVPVTLA</sequence>
<dbReference type="PANTHER" id="PTHR42663:SF6">
    <property type="entry name" value="HYDROLASE C777.06C-RELATED"/>
    <property type="match status" value="1"/>
</dbReference>
<evidence type="ECO:0000259" key="1">
    <source>
        <dbReference type="Pfam" id="PF12706"/>
    </source>
</evidence>
<dbReference type="CDD" id="cd16279">
    <property type="entry name" value="metallo-hydrolase-like_MBL-fold"/>
    <property type="match status" value="1"/>
</dbReference>
<dbReference type="InterPro" id="IPR001279">
    <property type="entry name" value="Metallo-B-lactamas"/>
</dbReference>
<keyword evidence="3" id="KW-1185">Reference proteome</keyword>
<dbReference type="SUPFAM" id="SSF56281">
    <property type="entry name" value="Metallo-hydrolase/oxidoreductase"/>
    <property type="match status" value="1"/>
</dbReference>
<accession>A0ABW1EDB9</accession>
<evidence type="ECO:0000313" key="3">
    <source>
        <dbReference type="Proteomes" id="UP001596091"/>
    </source>
</evidence>
<comment type="caution">
    <text evidence="2">The sequence shown here is derived from an EMBL/GenBank/DDBJ whole genome shotgun (WGS) entry which is preliminary data.</text>
</comment>
<dbReference type="Gene3D" id="3.60.15.10">
    <property type="entry name" value="Ribonuclease Z/Hydroxyacylglutathione hydrolase-like"/>
    <property type="match status" value="1"/>
</dbReference>
<evidence type="ECO:0000313" key="2">
    <source>
        <dbReference type="EMBL" id="MFC5862281.1"/>
    </source>
</evidence>
<gene>
    <name evidence="2" type="ORF">ACFPT7_08245</name>
</gene>
<proteinExistence type="predicted"/>
<name>A0ABW1EDB9_9BACT</name>
<dbReference type="Proteomes" id="UP001596091">
    <property type="component" value="Unassembled WGS sequence"/>
</dbReference>
<dbReference type="Pfam" id="PF12706">
    <property type="entry name" value="Lactamase_B_2"/>
    <property type="match status" value="1"/>
</dbReference>
<dbReference type="RefSeq" id="WP_263338693.1">
    <property type="nucleotide sequence ID" value="NZ_JAGSYH010000004.1"/>
</dbReference>
<reference evidence="3" key="1">
    <citation type="journal article" date="2019" name="Int. J. Syst. Evol. Microbiol.">
        <title>The Global Catalogue of Microorganisms (GCM) 10K type strain sequencing project: providing services to taxonomists for standard genome sequencing and annotation.</title>
        <authorList>
            <consortium name="The Broad Institute Genomics Platform"/>
            <consortium name="The Broad Institute Genome Sequencing Center for Infectious Disease"/>
            <person name="Wu L."/>
            <person name="Ma J."/>
        </authorList>
    </citation>
    <scope>NUCLEOTIDE SEQUENCE [LARGE SCALE GENOMIC DNA]</scope>
    <source>
        <strain evidence="3">JCM 4087</strain>
    </source>
</reference>
<organism evidence="2 3">
    <name type="scientific">Acidicapsa dinghuensis</name>
    <dbReference type="NCBI Taxonomy" id="2218256"/>
    <lineage>
        <taxon>Bacteria</taxon>
        <taxon>Pseudomonadati</taxon>
        <taxon>Acidobacteriota</taxon>
        <taxon>Terriglobia</taxon>
        <taxon>Terriglobales</taxon>
        <taxon>Acidobacteriaceae</taxon>
        <taxon>Acidicapsa</taxon>
    </lineage>
</organism>
<dbReference type="EMBL" id="JBHSPH010000002">
    <property type="protein sequence ID" value="MFC5862281.1"/>
    <property type="molecule type" value="Genomic_DNA"/>
</dbReference>